<dbReference type="Proteomes" id="UP000265520">
    <property type="component" value="Unassembled WGS sequence"/>
</dbReference>
<dbReference type="PANTHER" id="PTHR33116:SF78">
    <property type="entry name" value="OS12G0587133 PROTEIN"/>
    <property type="match status" value="1"/>
</dbReference>
<evidence type="ECO:0000313" key="1">
    <source>
        <dbReference type="EMBL" id="MCH85046.1"/>
    </source>
</evidence>
<sequence>MEAASNFLSCKVGSIPFKFLGIPVGANPRSCKTWQPILDLMEKRLAKWKGKYLSIDGRFVLINSVLSSLPLYFFSFFRASKKIIQAIIKIQRNFLWSNSTNGRRVSWLSWDSVCSPKKLGGLGVKHMELFNMALIVKWRWRCLTDIKAAWFPLLLFRYGDSDGHHGLVFNVVRRIGDGTQTRFWDHKWCVASIRVGGRAIERDGRGLRQYLLLDDTVMLCVTFVDSMDLALFFSIWSLVEVLERFAGGSGV</sequence>
<comment type="caution">
    <text evidence="1">The sequence shown here is derived from an EMBL/GenBank/DDBJ whole genome shotgun (WGS) entry which is preliminary data.</text>
</comment>
<keyword evidence="1" id="KW-0548">Nucleotidyltransferase</keyword>
<name>A0A392MC69_9FABA</name>
<proteinExistence type="predicted"/>
<dbReference type="GO" id="GO:0003964">
    <property type="term" value="F:RNA-directed DNA polymerase activity"/>
    <property type="evidence" value="ECO:0007669"/>
    <property type="project" value="UniProtKB-KW"/>
</dbReference>
<gene>
    <name evidence="1" type="ORF">A2U01_0005888</name>
</gene>
<organism evidence="1 2">
    <name type="scientific">Trifolium medium</name>
    <dbReference type="NCBI Taxonomy" id="97028"/>
    <lineage>
        <taxon>Eukaryota</taxon>
        <taxon>Viridiplantae</taxon>
        <taxon>Streptophyta</taxon>
        <taxon>Embryophyta</taxon>
        <taxon>Tracheophyta</taxon>
        <taxon>Spermatophyta</taxon>
        <taxon>Magnoliopsida</taxon>
        <taxon>eudicotyledons</taxon>
        <taxon>Gunneridae</taxon>
        <taxon>Pentapetalae</taxon>
        <taxon>rosids</taxon>
        <taxon>fabids</taxon>
        <taxon>Fabales</taxon>
        <taxon>Fabaceae</taxon>
        <taxon>Papilionoideae</taxon>
        <taxon>50 kb inversion clade</taxon>
        <taxon>NPAAA clade</taxon>
        <taxon>Hologalegina</taxon>
        <taxon>IRL clade</taxon>
        <taxon>Trifolieae</taxon>
        <taxon>Trifolium</taxon>
    </lineage>
</organism>
<protein>
    <submittedName>
        <fullName evidence="1">RNA-directed DNA polymerase (Reverse transcriptase)</fullName>
    </submittedName>
</protein>
<dbReference type="PANTHER" id="PTHR33116">
    <property type="entry name" value="REVERSE TRANSCRIPTASE ZINC-BINDING DOMAIN-CONTAINING PROTEIN-RELATED-RELATED"/>
    <property type="match status" value="1"/>
</dbReference>
<keyword evidence="2" id="KW-1185">Reference proteome</keyword>
<evidence type="ECO:0000313" key="2">
    <source>
        <dbReference type="Proteomes" id="UP000265520"/>
    </source>
</evidence>
<accession>A0A392MC69</accession>
<keyword evidence="1" id="KW-0808">Transferase</keyword>
<reference evidence="1 2" key="1">
    <citation type="journal article" date="2018" name="Front. Plant Sci.">
        <title>Red Clover (Trifolium pratense) and Zigzag Clover (T. medium) - A Picture of Genomic Similarities and Differences.</title>
        <authorList>
            <person name="Dluhosova J."/>
            <person name="Istvanek J."/>
            <person name="Nedelnik J."/>
            <person name="Repkova J."/>
        </authorList>
    </citation>
    <scope>NUCLEOTIDE SEQUENCE [LARGE SCALE GENOMIC DNA]</scope>
    <source>
        <strain evidence="2">cv. 10/8</strain>
        <tissue evidence="1">Leaf</tissue>
    </source>
</reference>
<keyword evidence="1" id="KW-0695">RNA-directed DNA polymerase</keyword>
<dbReference type="EMBL" id="LXQA010007813">
    <property type="protein sequence ID" value="MCH85046.1"/>
    <property type="molecule type" value="Genomic_DNA"/>
</dbReference>
<dbReference type="AlphaFoldDB" id="A0A392MC69"/>